<dbReference type="GO" id="GO:0006139">
    <property type="term" value="P:nucleobase-containing compound metabolic process"/>
    <property type="evidence" value="ECO:0007669"/>
    <property type="project" value="UniProtKB-ARBA"/>
</dbReference>
<gene>
    <name evidence="4" type="ORF">BCR44DRAFT_1508828</name>
</gene>
<dbReference type="PANTHER" id="PTHR12121">
    <property type="entry name" value="CARBON CATABOLITE REPRESSOR PROTEIN 4"/>
    <property type="match status" value="1"/>
</dbReference>
<dbReference type="SUPFAM" id="SSF56219">
    <property type="entry name" value="DNase I-like"/>
    <property type="match status" value="1"/>
</dbReference>
<dbReference type="InterPro" id="IPR050410">
    <property type="entry name" value="CCR4/nocturin_mRNA_transcr"/>
</dbReference>
<proteinExistence type="inferred from homology"/>
<evidence type="ECO:0000256" key="2">
    <source>
        <dbReference type="ARBA" id="ARBA00022801"/>
    </source>
</evidence>
<reference evidence="4 5" key="1">
    <citation type="submission" date="2016-07" db="EMBL/GenBank/DDBJ databases">
        <title>Pervasive Adenine N6-methylation of Active Genes in Fungi.</title>
        <authorList>
            <consortium name="DOE Joint Genome Institute"/>
            <person name="Mondo S.J."/>
            <person name="Dannebaum R.O."/>
            <person name="Kuo R.C."/>
            <person name="Labutti K."/>
            <person name="Haridas S."/>
            <person name="Kuo A."/>
            <person name="Salamov A."/>
            <person name="Ahrendt S.R."/>
            <person name="Lipzen A."/>
            <person name="Sullivan W."/>
            <person name="Andreopoulos W.B."/>
            <person name="Clum A."/>
            <person name="Lindquist E."/>
            <person name="Daum C."/>
            <person name="Ramamoorthy G.K."/>
            <person name="Gryganskyi A."/>
            <person name="Culley D."/>
            <person name="Magnuson J.K."/>
            <person name="James T.Y."/>
            <person name="O'Malley M.A."/>
            <person name="Stajich J.E."/>
            <person name="Spatafora J.W."/>
            <person name="Visel A."/>
            <person name="Grigoriev I.V."/>
        </authorList>
    </citation>
    <scope>NUCLEOTIDE SEQUENCE [LARGE SCALE GENOMIC DNA]</scope>
    <source>
        <strain evidence="4 5">PL171</strain>
    </source>
</reference>
<feature type="domain" description="Endonuclease/exonuclease/phosphatase" evidence="3">
    <location>
        <begin position="63"/>
        <end position="413"/>
    </location>
</feature>
<protein>
    <submittedName>
        <fullName evidence="4">Endonuclease/exonuclease/phosphatase</fullName>
    </submittedName>
</protein>
<keyword evidence="4" id="KW-0540">Nuclease</keyword>
<dbReference type="EMBL" id="MCFL01000001">
    <property type="protein sequence ID" value="ORZ41406.1"/>
    <property type="molecule type" value="Genomic_DNA"/>
</dbReference>
<dbReference type="GO" id="GO:0004519">
    <property type="term" value="F:endonuclease activity"/>
    <property type="evidence" value="ECO:0007669"/>
    <property type="project" value="UniProtKB-KW"/>
</dbReference>
<keyword evidence="5" id="KW-1185">Reference proteome</keyword>
<name>A0A1Y2I3G7_9FUNG</name>
<keyword evidence="2" id="KW-0378">Hydrolase</keyword>
<dbReference type="InterPro" id="IPR005135">
    <property type="entry name" value="Endo/exonuclease/phosphatase"/>
</dbReference>
<keyword evidence="4" id="KW-0255">Endonuclease</keyword>
<evidence type="ECO:0000256" key="1">
    <source>
        <dbReference type="ARBA" id="ARBA00010774"/>
    </source>
</evidence>
<dbReference type="AlphaFoldDB" id="A0A1Y2I3G7"/>
<evidence type="ECO:0000313" key="4">
    <source>
        <dbReference type="EMBL" id="ORZ41406.1"/>
    </source>
</evidence>
<comment type="caution">
    <text evidence="4">The sequence shown here is derived from an EMBL/GenBank/DDBJ whole genome shotgun (WGS) entry which is preliminary data.</text>
</comment>
<dbReference type="InterPro" id="IPR036691">
    <property type="entry name" value="Endo/exonu/phosph_ase_sf"/>
</dbReference>
<dbReference type="Proteomes" id="UP000193411">
    <property type="component" value="Unassembled WGS sequence"/>
</dbReference>
<dbReference type="GO" id="GO:0000175">
    <property type="term" value="F:3'-5'-RNA exonuclease activity"/>
    <property type="evidence" value="ECO:0007669"/>
    <property type="project" value="TreeGrafter"/>
</dbReference>
<organism evidence="4 5">
    <name type="scientific">Catenaria anguillulae PL171</name>
    <dbReference type="NCBI Taxonomy" id="765915"/>
    <lineage>
        <taxon>Eukaryota</taxon>
        <taxon>Fungi</taxon>
        <taxon>Fungi incertae sedis</taxon>
        <taxon>Blastocladiomycota</taxon>
        <taxon>Blastocladiomycetes</taxon>
        <taxon>Blastocladiales</taxon>
        <taxon>Catenariaceae</taxon>
        <taxon>Catenaria</taxon>
    </lineage>
</organism>
<accession>A0A1Y2I3G7</accession>
<dbReference type="Pfam" id="PF03372">
    <property type="entry name" value="Exo_endo_phos"/>
    <property type="match status" value="1"/>
</dbReference>
<comment type="similarity">
    <text evidence="1">Belongs to the CCR4/nocturin family.</text>
</comment>
<keyword evidence="4" id="KW-0269">Exonuclease</keyword>
<evidence type="ECO:0000313" key="5">
    <source>
        <dbReference type="Proteomes" id="UP000193411"/>
    </source>
</evidence>
<evidence type="ECO:0000259" key="3">
    <source>
        <dbReference type="Pfam" id="PF03372"/>
    </source>
</evidence>
<dbReference type="PANTHER" id="PTHR12121:SF45">
    <property type="entry name" value="NOCTURNIN"/>
    <property type="match status" value="1"/>
</dbReference>
<sequence length="423" mass="47179">MATQQPASATYKLVTRAVLDQIRSLASRMLAVPTALQNPAAATSTSAVEVDHAATTQPSFKFCTWNVLAQMLIKRELYPTSSKQALSEKYRREMHRAWIQALDADLLCLQETDKEALHWAPLLRESGYEFTSASFKPGRHGVMVVWRASMWKVNRAQRVSLDQHPNDPSAGEDAEIVDGEPKVYGATRNVGLVVELEHLATGRRVVCATAHLYWIPRGTYIRLRQHAVMMDAVQAFNVGKNPVIYAGDFNSLTDRTEYAVLTHRPLTADHLADLHDIPSVEESRSLPDLALRTSITKSAHYDFDAVPDVSPTKLVDLFNHWPTFYSAYAQYVQSDPTYSPRDDALNEPRWTTKTSSFSGTLDYVFLVDPAQSRSAVNEKKGDEFPWRVMELLAMIPDELAAAGLPNDVCPSDHVPLAANLTLV</sequence>
<dbReference type="OrthoDB" id="428734at2759"/>
<dbReference type="Gene3D" id="3.60.10.10">
    <property type="entry name" value="Endonuclease/exonuclease/phosphatase"/>
    <property type="match status" value="1"/>
</dbReference>